<reference evidence="2 3" key="1">
    <citation type="submission" date="2020-01" db="EMBL/GenBank/DDBJ databases">
        <title>Dynamics of blaIMP-6 dissemination in carbapenem resistant Enterobacteriacea isolated from regional surveillance in Osaka, Japan.</title>
        <authorList>
            <person name="Abe R."/>
            <person name="Akeda Y."/>
            <person name="Sugawara Y."/>
            <person name="Yamamoto N."/>
            <person name="Tomono K."/>
            <person name="Takeuchi D."/>
            <person name="Kawahara R."/>
            <person name="Hamada S."/>
        </authorList>
    </citation>
    <scope>NUCLEOTIDE SEQUENCE [LARGE SCALE GENOMIC DNA]</scope>
    <source>
        <strain evidence="2 3">E300</strain>
    </source>
</reference>
<name>A0A8S0FWL5_ECOLX</name>
<gene>
    <name evidence="2" type="ORF">EIMP300_65140</name>
</gene>
<sequence>MKQKSGKKISINWRHQIRFWVVQTGYQIEVPPATGKQDEMAEEENGGSRTVTG</sequence>
<accession>A0A8S0FWL5</accession>
<protein>
    <submittedName>
        <fullName evidence="2">Uncharacterized protein</fullName>
    </submittedName>
</protein>
<proteinExistence type="predicted"/>
<dbReference type="AlphaFoldDB" id="A0A8S0FWL5"/>
<organism evidence="2 3">
    <name type="scientific">Escherichia coli</name>
    <dbReference type="NCBI Taxonomy" id="562"/>
    <lineage>
        <taxon>Bacteria</taxon>
        <taxon>Pseudomonadati</taxon>
        <taxon>Pseudomonadota</taxon>
        <taxon>Gammaproteobacteria</taxon>
        <taxon>Enterobacterales</taxon>
        <taxon>Enterobacteriaceae</taxon>
        <taxon>Escherichia</taxon>
    </lineage>
</organism>
<feature type="region of interest" description="Disordered" evidence="1">
    <location>
        <begin position="32"/>
        <end position="53"/>
    </location>
</feature>
<dbReference type="EMBL" id="AP022360">
    <property type="protein sequence ID" value="BBU85114.1"/>
    <property type="molecule type" value="Genomic_DNA"/>
</dbReference>
<evidence type="ECO:0000313" key="2">
    <source>
        <dbReference type="EMBL" id="BBU85114.1"/>
    </source>
</evidence>
<evidence type="ECO:0000256" key="1">
    <source>
        <dbReference type="SAM" id="MobiDB-lite"/>
    </source>
</evidence>
<evidence type="ECO:0000313" key="3">
    <source>
        <dbReference type="Proteomes" id="UP000467488"/>
    </source>
</evidence>
<dbReference type="Proteomes" id="UP000467488">
    <property type="component" value="Chromosome"/>
</dbReference>